<name>A0A9P4UMK6_9PEZI</name>
<proteinExistence type="predicted"/>
<gene>
    <name evidence="2" type="ORF">K431DRAFT_141812</name>
</gene>
<dbReference type="AlphaFoldDB" id="A0A9P4UMK6"/>
<reference evidence="2" key="1">
    <citation type="journal article" date="2020" name="Stud. Mycol.">
        <title>101 Dothideomycetes genomes: a test case for predicting lifestyles and emergence of pathogens.</title>
        <authorList>
            <person name="Haridas S."/>
            <person name="Albert R."/>
            <person name="Binder M."/>
            <person name="Bloem J."/>
            <person name="Labutti K."/>
            <person name="Salamov A."/>
            <person name="Andreopoulos B."/>
            <person name="Baker S."/>
            <person name="Barry K."/>
            <person name="Bills G."/>
            <person name="Bluhm B."/>
            <person name="Cannon C."/>
            <person name="Castanera R."/>
            <person name="Culley D."/>
            <person name="Daum C."/>
            <person name="Ezra D."/>
            <person name="Gonzalez J."/>
            <person name="Henrissat B."/>
            <person name="Kuo A."/>
            <person name="Liang C."/>
            <person name="Lipzen A."/>
            <person name="Lutzoni F."/>
            <person name="Magnuson J."/>
            <person name="Mondo S."/>
            <person name="Nolan M."/>
            <person name="Ohm R."/>
            <person name="Pangilinan J."/>
            <person name="Park H.-J."/>
            <person name="Ramirez L."/>
            <person name="Alfaro M."/>
            <person name="Sun H."/>
            <person name="Tritt A."/>
            <person name="Yoshinaga Y."/>
            <person name="Zwiers L.-H."/>
            <person name="Turgeon B."/>
            <person name="Goodwin S."/>
            <person name="Spatafora J."/>
            <person name="Crous P."/>
            <person name="Grigoriev I."/>
        </authorList>
    </citation>
    <scope>NUCLEOTIDE SEQUENCE</scope>
    <source>
        <strain evidence="2">CBS 116435</strain>
    </source>
</reference>
<evidence type="ECO:0000313" key="2">
    <source>
        <dbReference type="EMBL" id="KAF2718050.1"/>
    </source>
</evidence>
<protein>
    <submittedName>
        <fullName evidence="2">Uncharacterized protein</fullName>
    </submittedName>
</protein>
<accession>A0A9P4UMK6</accession>
<keyword evidence="1" id="KW-0472">Membrane</keyword>
<organism evidence="2 3">
    <name type="scientific">Polychaeton citri CBS 116435</name>
    <dbReference type="NCBI Taxonomy" id="1314669"/>
    <lineage>
        <taxon>Eukaryota</taxon>
        <taxon>Fungi</taxon>
        <taxon>Dikarya</taxon>
        <taxon>Ascomycota</taxon>
        <taxon>Pezizomycotina</taxon>
        <taxon>Dothideomycetes</taxon>
        <taxon>Dothideomycetidae</taxon>
        <taxon>Capnodiales</taxon>
        <taxon>Capnodiaceae</taxon>
        <taxon>Polychaeton</taxon>
    </lineage>
</organism>
<dbReference type="EMBL" id="MU003831">
    <property type="protein sequence ID" value="KAF2718050.1"/>
    <property type="molecule type" value="Genomic_DNA"/>
</dbReference>
<evidence type="ECO:0000256" key="1">
    <source>
        <dbReference type="SAM" id="Phobius"/>
    </source>
</evidence>
<comment type="caution">
    <text evidence="2">The sequence shown here is derived from an EMBL/GenBank/DDBJ whole genome shotgun (WGS) entry which is preliminary data.</text>
</comment>
<evidence type="ECO:0000313" key="3">
    <source>
        <dbReference type="Proteomes" id="UP000799441"/>
    </source>
</evidence>
<feature type="transmembrane region" description="Helical" evidence="1">
    <location>
        <begin position="7"/>
        <end position="26"/>
    </location>
</feature>
<dbReference type="Proteomes" id="UP000799441">
    <property type="component" value="Unassembled WGS sequence"/>
</dbReference>
<keyword evidence="1" id="KW-0812">Transmembrane</keyword>
<keyword evidence="1" id="KW-1133">Transmembrane helix</keyword>
<sequence length="164" mass="18147">MINIKRWLLYFMVGFISNALLDIYGFSSIHEFCYYFLITLGNRSEGFTSRNTQELSNLADVSATRLSAKAELTSLFSTKSFLGRWNHNKAGSVCQAVDQDGLCTCWEVINVATATPEDDYEITKFSVRCSQGGGISELVNANAQGAIVFQCKRSQSSHCEVEAA</sequence>
<keyword evidence="3" id="KW-1185">Reference proteome</keyword>